<keyword evidence="1" id="KW-0812">Transmembrane</keyword>
<organism evidence="3 5">
    <name type="scientific">Bacillus mycoides</name>
    <dbReference type="NCBI Taxonomy" id="1405"/>
    <lineage>
        <taxon>Bacteria</taxon>
        <taxon>Bacillati</taxon>
        <taxon>Bacillota</taxon>
        <taxon>Bacilli</taxon>
        <taxon>Bacillales</taxon>
        <taxon>Bacillaceae</taxon>
        <taxon>Bacillus</taxon>
        <taxon>Bacillus cereus group</taxon>
    </lineage>
</organism>
<reference evidence="2 4" key="1">
    <citation type="submission" date="2016-12" db="EMBL/GenBank/DDBJ databases">
        <title>Genome Sequences of Twelve Sporeforming Bacillus Species Isolated from Foods.</title>
        <authorList>
            <person name="De Jong A."/>
            <person name="Holsappel S."/>
            <person name="Kuipers O.P."/>
        </authorList>
    </citation>
    <scope>NUCLEOTIDE SEQUENCE [LARGE SCALE GENOMIC DNA]</scope>
    <source>
        <strain evidence="2 4">S3E15</strain>
    </source>
</reference>
<sequence length="45" mass="5046">MKITTINEEEEMMKGLIVTGLTVAFGFVAYEKLTYVIDVVKHLVA</sequence>
<dbReference type="EMBL" id="CABWMC010000003">
    <property type="protein sequence ID" value="VXB46044.1"/>
    <property type="molecule type" value="Genomic_DNA"/>
</dbReference>
<accession>A0A653QX04</accession>
<dbReference type="Proteomes" id="UP000194131">
    <property type="component" value="Unassembled WGS sequence"/>
</dbReference>
<dbReference type="AlphaFoldDB" id="A0A0D6SN67"/>
<evidence type="ECO:0000313" key="4">
    <source>
        <dbReference type="Proteomes" id="UP000194131"/>
    </source>
</evidence>
<dbReference type="RefSeq" id="WP_002015343.1">
    <property type="nucleotide sequence ID" value="NZ_CP020743.1"/>
</dbReference>
<reference evidence="3 5" key="2">
    <citation type="submission" date="2019-10" db="EMBL/GenBank/DDBJ databases">
        <authorList>
            <person name="Karimi E."/>
        </authorList>
    </citation>
    <scope>NUCLEOTIDE SEQUENCE [LARGE SCALE GENOMIC DNA]</scope>
    <source>
        <strain evidence="3">Bacillus sp. 71</strain>
    </source>
</reference>
<evidence type="ECO:0000313" key="3">
    <source>
        <dbReference type="EMBL" id="VXB46044.1"/>
    </source>
</evidence>
<feature type="transmembrane region" description="Helical" evidence="1">
    <location>
        <begin position="12"/>
        <end position="30"/>
    </location>
</feature>
<evidence type="ECO:0000256" key="1">
    <source>
        <dbReference type="SAM" id="Phobius"/>
    </source>
</evidence>
<evidence type="ECO:0000313" key="5">
    <source>
        <dbReference type="Proteomes" id="UP000437562"/>
    </source>
</evidence>
<name>A0A0D6SN67_BACMY</name>
<gene>
    <name evidence="3" type="ORF">BACI71_110534</name>
    <name evidence="2" type="ORF">S3E15_04381</name>
</gene>
<accession>C2Q1G9</accession>
<keyword evidence="1" id="KW-0472">Membrane</keyword>
<keyword evidence="1" id="KW-1133">Transmembrane helix</keyword>
<dbReference type="EMBL" id="MRWU01000004">
    <property type="protein sequence ID" value="OSX94280.1"/>
    <property type="molecule type" value="Genomic_DNA"/>
</dbReference>
<dbReference type="KEGG" id="bww:bwei_0405"/>
<dbReference type="Proteomes" id="UP000437562">
    <property type="component" value="Unassembled WGS sequence"/>
</dbReference>
<accession>A0A0A0WLG1</accession>
<protein>
    <submittedName>
        <fullName evidence="3">Uncharacterized protein</fullName>
    </submittedName>
</protein>
<proteinExistence type="predicted"/>
<accession>A0A0D6SN67</accession>
<evidence type="ECO:0000313" key="2">
    <source>
        <dbReference type="EMBL" id="OSX94280.1"/>
    </source>
</evidence>